<protein>
    <submittedName>
        <fullName evidence="1">Uncharacterized protein</fullName>
    </submittedName>
</protein>
<dbReference type="EMBL" id="JXYS01000095">
    <property type="protein sequence ID" value="KJF16171.1"/>
    <property type="molecule type" value="Genomic_DNA"/>
</dbReference>
<organism evidence="1 2">
    <name type="scientific">Acidithrix ferrooxidans</name>
    <dbReference type="NCBI Taxonomy" id="1280514"/>
    <lineage>
        <taxon>Bacteria</taxon>
        <taxon>Bacillati</taxon>
        <taxon>Actinomycetota</taxon>
        <taxon>Acidimicrobiia</taxon>
        <taxon>Acidimicrobiales</taxon>
        <taxon>Acidimicrobiaceae</taxon>
        <taxon>Acidithrix</taxon>
    </lineage>
</organism>
<name>A0A0D8HGF8_9ACTN</name>
<reference evidence="1 2" key="1">
    <citation type="submission" date="2015-01" db="EMBL/GenBank/DDBJ databases">
        <title>Draft genome of the acidophilic iron oxidizer Acidithrix ferrooxidans strain Py-F3.</title>
        <authorList>
            <person name="Poehlein A."/>
            <person name="Eisen S."/>
            <person name="Schloemann M."/>
            <person name="Johnson B.D."/>
            <person name="Daniel R."/>
            <person name="Muehling M."/>
        </authorList>
    </citation>
    <scope>NUCLEOTIDE SEQUENCE [LARGE SCALE GENOMIC DNA]</scope>
    <source>
        <strain evidence="1 2">Py-F3</strain>
    </source>
</reference>
<dbReference type="Proteomes" id="UP000032360">
    <property type="component" value="Unassembled WGS sequence"/>
</dbReference>
<dbReference type="AlphaFoldDB" id="A0A0D8HGF8"/>
<evidence type="ECO:0000313" key="1">
    <source>
        <dbReference type="EMBL" id="KJF16171.1"/>
    </source>
</evidence>
<proteinExistence type="predicted"/>
<accession>A0A0D8HGF8</accession>
<sequence length="79" mass="8145">MGLFAESMVALLEVGRFVDALFALVAGDGLVGSLDLGGLSCFDQLGDGLDCKALPLMQFFYLEIASGGSLSAKISIVAK</sequence>
<gene>
    <name evidence="1" type="ORF">AXFE_29720</name>
</gene>
<comment type="caution">
    <text evidence="1">The sequence shown here is derived from an EMBL/GenBank/DDBJ whole genome shotgun (WGS) entry which is preliminary data.</text>
</comment>
<keyword evidence="2" id="KW-1185">Reference proteome</keyword>
<evidence type="ECO:0000313" key="2">
    <source>
        <dbReference type="Proteomes" id="UP000032360"/>
    </source>
</evidence>
<dbReference type="STRING" id="1280514.AXFE_29720"/>